<dbReference type="SUPFAM" id="SSF51197">
    <property type="entry name" value="Clavaminate synthase-like"/>
    <property type="match status" value="1"/>
</dbReference>
<dbReference type="RefSeq" id="WP_136496443.1">
    <property type="nucleotide sequence ID" value="NZ_CP046052.1"/>
</dbReference>
<dbReference type="AlphaFoldDB" id="A0A6B8KI47"/>
<keyword evidence="2" id="KW-0223">Dioxygenase</keyword>
<dbReference type="PANTHER" id="PTHR20883:SF48">
    <property type="entry name" value="ECTOINE DIOXYGENASE"/>
    <property type="match status" value="1"/>
</dbReference>
<keyword evidence="3" id="KW-1185">Reference proteome</keyword>
<name>A0A6B8KI47_9HYPH</name>
<accession>A0A6B8KI47</accession>
<evidence type="ECO:0000256" key="1">
    <source>
        <dbReference type="ARBA" id="ARBA00001954"/>
    </source>
</evidence>
<proteinExistence type="predicted"/>
<dbReference type="InterPro" id="IPR008775">
    <property type="entry name" value="Phytyl_CoA_dOase-like"/>
</dbReference>
<dbReference type="GO" id="GO:0005506">
    <property type="term" value="F:iron ion binding"/>
    <property type="evidence" value="ECO:0007669"/>
    <property type="project" value="UniProtKB-ARBA"/>
</dbReference>
<organism evidence="2 3">
    <name type="scientific">Methylocystis heyeri</name>
    <dbReference type="NCBI Taxonomy" id="391905"/>
    <lineage>
        <taxon>Bacteria</taxon>
        <taxon>Pseudomonadati</taxon>
        <taxon>Pseudomonadota</taxon>
        <taxon>Alphaproteobacteria</taxon>
        <taxon>Hyphomicrobiales</taxon>
        <taxon>Methylocystaceae</taxon>
        <taxon>Methylocystis</taxon>
    </lineage>
</organism>
<reference evidence="2 3" key="1">
    <citation type="submission" date="2019-11" db="EMBL/GenBank/DDBJ databases">
        <title>The genome sequence of Methylocystis heyeri.</title>
        <authorList>
            <person name="Oshkin I.Y."/>
            <person name="Miroshnikov K."/>
            <person name="Dedysh S.N."/>
        </authorList>
    </citation>
    <scope>NUCLEOTIDE SEQUENCE [LARGE SCALE GENOMIC DNA]</scope>
    <source>
        <strain evidence="2 3">H2</strain>
    </source>
</reference>
<gene>
    <name evidence="2" type="ORF">H2LOC_011045</name>
</gene>
<dbReference type="OrthoDB" id="547161at2"/>
<dbReference type="EMBL" id="CP046052">
    <property type="protein sequence ID" value="QGM46188.1"/>
    <property type="molecule type" value="Genomic_DNA"/>
</dbReference>
<keyword evidence="2" id="KW-0560">Oxidoreductase</keyword>
<protein>
    <submittedName>
        <fullName evidence="2">Phytanoyl-CoA dioxygenase</fullName>
    </submittedName>
</protein>
<dbReference type="Pfam" id="PF05721">
    <property type="entry name" value="PhyH"/>
    <property type="match status" value="1"/>
</dbReference>
<dbReference type="Proteomes" id="UP000309061">
    <property type="component" value="Chromosome"/>
</dbReference>
<comment type="cofactor">
    <cofactor evidence="1">
        <name>Fe(2+)</name>
        <dbReference type="ChEBI" id="CHEBI:29033"/>
    </cofactor>
</comment>
<sequence length="295" mass="33435">MDSDLLPGVPLVESPLFASEIDKLPAQYRAVAADLNEKGYAVVDFPDAEIDGRIERIREALARKFDWRDPAACPLSARTQDAWKFDADVRAIACNATVVEMLSALYGRQAFPFQTLNFPVGTQQPAHSDHIHFCSIPERFMCGVWVAFEDIDESNGPLFYYPGSHKWTSFQSEHLGISSKRDSFETAVHRFTRLYQELPEKLGLQRETFLARKGRALIWASNLVHGGSPHTDWTRSRWSQVTHYFFKGCGYTTPLVNDTHQGKTKYRRIVDATDGRVVPNVISGAPRPRFALRFP</sequence>
<dbReference type="KEGG" id="mhey:H2LOC_011045"/>
<evidence type="ECO:0000313" key="2">
    <source>
        <dbReference type="EMBL" id="QGM46188.1"/>
    </source>
</evidence>
<dbReference type="PANTHER" id="PTHR20883">
    <property type="entry name" value="PHYTANOYL-COA DIOXYGENASE DOMAIN CONTAINING 1"/>
    <property type="match status" value="1"/>
</dbReference>
<evidence type="ECO:0000313" key="3">
    <source>
        <dbReference type="Proteomes" id="UP000309061"/>
    </source>
</evidence>
<dbReference type="Gene3D" id="2.60.120.620">
    <property type="entry name" value="q2cbj1_9rhob like domain"/>
    <property type="match status" value="1"/>
</dbReference>
<dbReference type="GO" id="GO:0016706">
    <property type="term" value="F:2-oxoglutarate-dependent dioxygenase activity"/>
    <property type="evidence" value="ECO:0007669"/>
    <property type="project" value="UniProtKB-ARBA"/>
</dbReference>